<dbReference type="GO" id="GO:0006351">
    <property type="term" value="P:DNA-templated transcription"/>
    <property type="evidence" value="ECO:0007669"/>
    <property type="project" value="InterPro"/>
</dbReference>
<dbReference type="Proteomes" id="UP000095023">
    <property type="component" value="Unassembled WGS sequence"/>
</dbReference>
<dbReference type="PROSITE" id="PS50157">
    <property type="entry name" value="ZINC_FINGER_C2H2_2"/>
    <property type="match status" value="2"/>
</dbReference>
<dbReference type="GO" id="GO:0008270">
    <property type="term" value="F:zinc ion binding"/>
    <property type="evidence" value="ECO:0007669"/>
    <property type="project" value="UniProtKB-KW"/>
</dbReference>
<feature type="compositionally biased region" description="Basic and acidic residues" evidence="8">
    <location>
        <begin position="113"/>
        <end position="123"/>
    </location>
</feature>
<reference evidence="11" key="1">
    <citation type="submission" date="2016-02" db="EMBL/GenBank/DDBJ databases">
        <title>Comparative genomics of biotechnologically important yeasts.</title>
        <authorList>
            <consortium name="DOE Joint Genome Institute"/>
            <person name="Riley R."/>
            <person name="Haridas S."/>
            <person name="Wolfe K.H."/>
            <person name="Lopes M.R."/>
            <person name="Hittinger C.T."/>
            <person name="Goker M."/>
            <person name="Salamov A."/>
            <person name="Wisecaver J."/>
            <person name="Long T.M."/>
            <person name="Aerts A.L."/>
            <person name="Barry K."/>
            <person name="Choi C."/>
            <person name="Clum A."/>
            <person name="Coughlan A.Y."/>
            <person name="Deshpande S."/>
            <person name="Douglass A.P."/>
            <person name="Hanson S.J."/>
            <person name="Klenk H.-P."/>
            <person name="Labutti K."/>
            <person name="Lapidus A."/>
            <person name="Lindquist E."/>
            <person name="Lipzen A."/>
            <person name="Meier-Kolthoff J.P."/>
            <person name="Ohm R.A."/>
            <person name="Otillar R.P."/>
            <person name="Pangilinan J."/>
            <person name="Peng Y."/>
            <person name="Rokas A."/>
            <person name="Rosa C.A."/>
            <person name="Scheuner C."/>
            <person name="Sibirny A.A."/>
            <person name="Slot J.C."/>
            <person name="Stielow J.B."/>
            <person name="Sun H."/>
            <person name="Kurtzman C.P."/>
            <person name="Blackwell M."/>
            <person name="Jeffries T.W."/>
            <person name="Grigoriev I.V."/>
        </authorList>
    </citation>
    <scope>NUCLEOTIDE SEQUENCE [LARGE SCALE GENOMIC DNA]</scope>
    <source>
        <strain evidence="11">NRRL Y-17796</strain>
    </source>
</reference>
<feature type="domain" description="C2H2-type" evidence="9">
    <location>
        <begin position="38"/>
        <end position="68"/>
    </location>
</feature>
<proteinExistence type="predicted"/>
<comment type="subcellular location">
    <subcellularLocation>
        <location evidence="1">Nucleus</location>
    </subcellularLocation>
</comment>
<dbReference type="InterPro" id="IPR051059">
    <property type="entry name" value="VerF-like"/>
</dbReference>
<protein>
    <recommendedName>
        <fullName evidence="9">C2H2-type domain-containing protein</fullName>
    </recommendedName>
</protein>
<dbReference type="GO" id="GO:0000785">
    <property type="term" value="C:chromatin"/>
    <property type="evidence" value="ECO:0007669"/>
    <property type="project" value="TreeGrafter"/>
</dbReference>
<dbReference type="InterPro" id="IPR007219">
    <property type="entry name" value="XnlR_reg_dom"/>
</dbReference>
<name>A0A1E4T9S0_9ASCO</name>
<evidence type="ECO:0000256" key="1">
    <source>
        <dbReference type="ARBA" id="ARBA00004123"/>
    </source>
</evidence>
<dbReference type="OrthoDB" id="1405595at2759"/>
<evidence type="ECO:0000313" key="11">
    <source>
        <dbReference type="Proteomes" id="UP000095023"/>
    </source>
</evidence>
<keyword evidence="11" id="KW-1185">Reference proteome</keyword>
<keyword evidence="5" id="KW-0862">Zinc</keyword>
<evidence type="ECO:0000313" key="10">
    <source>
        <dbReference type="EMBL" id="ODV88500.1"/>
    </source>
</evidence>
<feature type="compositionally biased region" description="Polar residues" evidence="8">
    <location>
        <begin position="90"/>
        <end position="110"/>
    </location>
</feature>
<keyword evidence="2" id="KW-0479">Metal-binding</keyword>
<dbReference type="GO" id="GO:0000981">
    <property type="term" value="F:DNA-binding transcription factor activity, RNA polymerase II-specific"/>
    <property type="evidence" value="ECO:0007669"/>
    <property type="project" value="InterPro"/>
</dbReference>
<organism evidence="10 11">
    <name type="scientific">Tortispora caseinolytica NRRL Y-17796</name>
    <dbReference type="NCBI Taxonomy" id="767744"/>
    <lineage>
        <taxon>Eukaryota</taxon>
        <taxon>Fungi</taxon>
        <taxon>Dikarya</taxon>
        <taxon>Ascomycota</taxon>
        <taxon>Saccharomycotina</taxon>
        <taxon>Trigonopsidomycetes</taxon>
        <taxon>Trigonopsidales</taxon>
        <taxon>Trigonopsidaceae</taxon>
        <taxon>Tortispora</taxon>
    </lineage>
</organism>
<dbReference type="InterPro" id="IPR036236">
    <property type="entry name" value="Znf_C2H2_sf"/>
</dbReference>
<keyword evidence="4 7" id="KW-0863">Zinc-finger</keyword>
<keyword evidence="3" id="KW-0677">Repeat</keyword>
<evidence type="ECO:0000256" key="2">
    <source>
        <dbReference type="ARBA" id="ARBA00022723"/>
    </source>
</evidence>
<evidence type="ECO:0000256" key="4">
    <source>
        <dbReference type="ARBA" id="ARBA00022771"/>
    </source>
</evidence>
<dbReference type="GO" id="GO:0000978">
    <property type="term" value="F:RNA polymerase II cis-regulatory region sequence-specific DNA binding"/>
    <property type="evidence" value="ECO:0007669"/>
    <property type="project" value="InterPro"/>
</dbReference>
<sequence>MQTSDNRFYCHIHGCQKSFARREHLRRHALCHDPQNQLFCPICGKRFYRMDLKRKHERNLHNHISDEPLKARKKRLSHPDPLGNMPTLLKVTNNHNNSSTLETSNVNGLISSRGDKQFQKSEEPSTVSASESDLVCQPHNAPQSTAQDQNSHQNRTAHSRIPNEIDNMGLYGKPFGDSFGDPHAISVLGESLLEGISFDDSISWLFQNEVDDSRSSRSSGSIGSTRMTKHNGTEYAQFSPDIDLTSIDTPREAPDSADVENQWIIVSEKIIKCLFGIDPQAGGSPLESITLSNIYSDNLLRTDFFNPDVLRRHFQLYFENYHDHFPIVHQPSFRKHPEEVQPLLMVSIITLGTSFSTDYFKISVELHGRLRFLVLSHPKLTHPPLWILQSLLLIQAFEKMLGPRELHELSTTFHGAVVSVLRRGQLSVMEPETIVSLDLDTIWKKWIEIESTKRVVCLAFIMDAQHSVLFGHRPSMSANEVQVTLPCADYVWEYETAHEWWTMFGQENTFQKAEPLFLHALKSLLQRRPLSASTSAYSRLVLLHGLFSVAWQVQEYDAASLGMSEMTHSSREMWKDTLLRAIDTWSYSLFGGQSLGLEVCKALYRISYVALHLTRTSVIDILVFAGYPSLDGRPLWRRDYLRASTTIKAWASNKIEALICVRHSLLFIQETMFSSGPLHSEVNGYRTVTQYSAASDKVALRPWCLFLCLLCVLAYCAANEGNIEFDEPLRNSWVAGEEYSLYTIQKITQWLDSDRESNIKICDPDLLQGLCIAVVEALAGTRWELLEVAANCVDSLITSCRRRKVDAT</sequence>
<dbReference type="CDD" id="cd12148">
    <property type="entry name" value="fungal_TF_MHR"/>
    <property type="match status" value="1"/>
</dbReference>
<dbReference type="Gene3D" id="3.30.160.60">
    <property type="entry name" value="Classic Zinc Finger"/>
    <property type="match status" value="1"/>
</dbReference>
<accession>A0A1E4T9S0</accession>
<evidence type="ECO:0000256" key="7">
    <source>
        <dbReference type="PROSITE-ProRule" id="PRU00042"/>
    </source>
</evidence>
<keyword evidence="6" id="KW-0539">Nucleus</keyword>
<evidence type="ECO:0000256" key="8">
    <source>
        <dbReference type="SAM" id="MobiDB-lite"/>
    </source>
</evidence>
<dbReference type="GO" id="GO:0005634">
    <property type="term" value="C:nucleus"/>
    <property type="evidence" value="ECO:0007669"/>
    <property type="project" value="UniProtKB-SubCell"/>
</dbReference>
<evidence type="ECO:0000259" key="9">
    <source>
        <dbReference type="PROSITE" id="PS50157"/>
    </source>
</evidence>
<dbReference type="PANTHER" id="PTHR40626">
    <property type="entry name" value="MIP31509P"/>
    <property type="match status" value="1"/>
</dbReference>
<dbReference type="PANTHER" id="PTHR40626:SF11">
    <property type="entry name" value="ZINC FINGER PROTEIN YPR022C"/>
    <property type="match status" value="1"/>
</dbReference>
<dbReference type="EMBL" id="KV453843">
    <property type="protein sequence ID" value="ODV88500.1"/>
    <property type="molecule type" value="Genomic_DNA"/>
</dbReference>
<feature type="domain" description="C2H2-type" evidence="9">
    <location>
        <begin position="8"/>
        <end position="37"/>
    </location>
</feature>
<feature type="region of interest" description="Disordered" evidence="8">
    <location>
        <begin position="210"/>
        <end position="235"/>
    </location>
</feature>
<gene>
    <name evidence="10" type="ORF">CANCADRAFT_32081</name>
</gene>
<feature type="compositionally biased region" description="Polar residues" evidence="8">
    <location>
        <begin position="140"/>
        <end position="156"/>
    </location>
</feature>
<evidence type="ECO:0000256" key="3">
    <source>
        <dbReference type="ARBA" id="ARBA00022737"/>
    </source>
</evidence>
<dbReference type="SMART" id="SM00355">
    <property type="entry name" value="ZnF_C2H2"/>
    <property type="match status" value="2"/>
</dbReference>
<dbReference type="Pfam" id="PF04082">
    <property type="entry name" value="Fungal_trans"/>
    <property type="match status" value="1"/>
</dbReference>
<dbReference type="SUPFAM" id="SSF57667">
    <property type="entry name" value="beta-beta-alpha zinc fingers"/>
    <property type="match status" value="1"/>
</dbReference>
<feature type="region of interest" description="Disordered" evidence="8">
    <location>
        <begin position="63"/>
        <end position="165"/>
    </location>
</feature>
<dbReference type="AlphaFoldDB" id="A0A1E4T9S0"/>
<dbReference type="PROSITE" id="PS00028">
    <property type="entry name" value="ZINC_FINGER_C2H2_1"/>
    <property type="match status" value="2"/>
</dbReference>
<evidence type="ECO:0000256" key="6">
    <source>
        <dbReference type="ARBA" id="ARBA00023242"/>
    </source>
</evidence>
<evidence type="ECO:0000256" key="5">
    <source>
        <dbReference type="ARBA" id="ARBA00022833"/>
    </source>
</evidence>
<dbReference type="InterPro" id="IPR013087">
    <property type="entry name" value="Znf_C2H2_type"/>
</dbReference>